<dbReference type="PANTHER" id="PTHR37031:SF2">
    <property type="entry name" value="PHOD-LIKE PHOSPHATASE METALLOPHOSPHATASE DOMAIN-CONTAINING PROTEIN"/>
    <property type="match status" value="1"/>
</dbReference>
<evidence type="ECO:0000256" key="2">
    <source>
        <dbReference type="SAM" id="MobiDB-lite"/>
    </source>
</evidence>
<proteinExistence type="predicted"/>
<evidence type="ECO:0000313" key="4">
    <source>
        <dbReference type="Proteomes" id="UP000284702"/>
    </source>
</evidence>
<accession>A0A425D636</accession>
<feature type="region of interest" description="Disordered" evidence="2">
    <location>
        <begin position="355"/>
        <end position="374"/>
    </location>
</feature>
<dbReference type="Proteomes" id="UP000284702">
    <property type="component" value="Unassembled WGS sequence"/>
</dbReference>
<comment type="caution">
    <text evidence="3">The sequence shown here is derived from an EMBL/GenBank/DDBJ whole genome shotgun (WGS) entry which is preliminary data.</text>
</comment>
<keyword evidence="4" id="KW-1185">Reference proteome</keyword>
<dbReference type="EMBL" id="MZMZ02002682">
    <property type="protein sequence ID" value="RQM24591.1"/>
    <property type="molecule type" value="Genomic_DNA"/>
</dbReference>
<organism evidence="3 4">
    <name type="scientific">Aphanomyces astaci</name>
    <name type="common">Crayfish plague agent</name>
    <dbReference type="NCBI Taxonomy" id="112090"/>
    <lineage>
        <taxon>Eukaryota</taxon>
        <taxon>Sar</taxon>
        <taxon>Stramenopiles</taxon>
        <taxon>Oomycota</taxon>
        <taxon>Saprolegniomycetes</taxon>
        <taxon>Saprolegniales</taxon>
        <taxon>Verrucalvaceae</taxon>
        <taxon>Aphanomyces</taxon>
    </lineage>
</organism>
<name>A0A425D636_APHAT</name>
<keyword evidence="1" id="KW-0175">Coiled coil</keyword>
<dbReference type="InterPro" id="IPR038607">
    <property type="entry name" value="PhoD-like_sf"/>
</dbReference>
<dbReference type="VEuPathDB" id="FungiDB:H257_10679"/>
<dbReference type="AlphaFoldDB" id="A0A425D636"/>
<evidence type="ECO:0000313" key="3">
    <source>
        <dbReference type="EMBL" id="RQM24591.1"/>
    </source>
</evidence>
<protein>
    <submittedName>
        <fullName evidence="3">Uncharacterized protein</fullName>
    </submittedName>
</protein>
<evidence type="ECO:0000256" key="1">
    <source>
        <dbReference type="SAM" id="Coils"/>
    </source>
</evidence>
<sequence length="532" mass="59610">MGNAESCGALQAELAKLEDTLAVLAVTNPVGCRPLLPHHIQLRGCVLRCKQGVAVVVGPVVGAVGPDYARILLEVDMSTTVTCHVSRRERVTGQWLEVDAARVAVDCVKGRPSIFHMKHLLPGTSYAYAMEAQVVERLRDAYRFQWSLPSVRRVLANTSNLMMWGDEDIYRNFTTSATFQMDHEAPTVQMQVMRVLLRSARRVYHEYQRQLWDVDYHEFQTQTSAELDKHLALAKRKMDFDMVKRCESRLSELKTLTANLEAQYVTLREQTAPRRGEEFFFRLENHMGFLMLDIRGTKLTPSGAQAPDNPVFSPVQWDFVLKVLADVTLRVLVVCSELPLVDDSNANIQEFITSSKVPSSSSSSRPNPRSSCRSWWGAVPRDQQRLLTLVSEWKLQKPNRELVLLSGASSMGGALASTVTDMKMRTEFHQHVVGPIAGPCHMALVPTRTGVVGDRFAFQHDVVLPGENNFAILTLAAAEGRDPVVTCRRVGQAKFNSAYTRRIPYEGADLLRLLQVLLEWKGPATSSKYVVD</sequence>
<reference evidence="3" key="1">
    <citation type="submission" date="2018-07" db="EMBL/GenBank/DDBJ databases">
        <title>Annotation of Aphanomyces astaci genome assembly.</title>
        <authorList>
            <person name="Studholme D.J."/>
        </authorList>
    </citation>
    <scope>NUCLEOTIDE SEQUENCE [LARGE SCALE GENOMIC DNA]</scope>
    <source>
        <strain evidence="3">Pc</strain>
    </source>
</reference>
<feature type="coiled-coil region" evidence="1">
    <location>
        <begin position="243"/>
        <end position="270"/>
    </location>
</feature>
<gene>
    <name evidence="3" type="ORF">B5M09_007069</name>
</gene>
<dbReference type="PANTHER" id="PTHR37031">
    <property type="entry name" value="METALLOPHOSPHATASE BINDING DOMAIN PROTEIN"/>
    <property type="match status" value="1"/>
</dbReference>
<dbReference type="Gene3D" id="3.60.21.70">
    <property type="entry name" value="PhoD-like phosphatase"/>
    <property type="match status" value="1"/>
</dbReference>